<comment type="caution">
    <text evidence="1">The sequence shown here is derived from an EMBL/GenBank/DDBJ whole genome shotgun (WGS) entry which is preliminary data.</text>
</comment>
<feature type="non-terminal residue" evidence="1">
    <location>
        <position position="92"/>
    </location>
</feature>
<dbReference type="AlphaFoldDB" id="A0A5J5CLQ6"/>
<organism evidence="1 2">
    <name type="scientific">Etheostoma spectabile</name>
    <name type="common">orangethroat darter</name>
    <dbReference type="NCBI Taxonomy" id="54343"/>
    <lineage>
        <taxon>Eukaryota</taxon>
        <taxon>Metazoa</taxon>
        <taxon>Chordata</taxon>
        <taxon>Craniata</taxon>
        <taxon>Vertebrata</taxon>
        <taxon>Euteleostomi</taxon>
        <taxon>Actinopterygii</taxon>
        <taxon>Neopterygii</taxon>
        <taxon>Teleostei</taxon>
        <taxon>Neoteleostei</taxon>
        <taxon>Acanthomorphata</taxon>
        <taxon>Eupercaria</taxon>
        <taxon>Perciformes</taxon>
        <taxon>Percoidei</taxon>
        <taxon>Percidae</taxon>
        <taxon>Etheostomatinae</taxon>
        <taxon>Etheostoma</taxon>
    </lineage>
</organism>
<evidence type="ECO:0000313" key="2">
    <source>
        <dbReference type="Proteomes" id="UP000327493"/>
    </source>
</evidence>
<dbReference type="EMBL" id="VOFY01000018">
    <property type="protein sequence ID" value="KAA8582908.1"/>
    <property type="molecule type" value="Genomic_DNA"/>
</dbReference>
<dbReference type="Proteomes" id="UP000327493">
    <property type="component" value="Chromosome 18"/>
</dbReference>
<evidence type="ECO:0000313" key="1">
    <source>
        <dbReference type="EMBL" id="KAA8582908.1"/>
    </source>
</evidence>
<accession>A0A5J5CLQ6</accession>
<protein>
    <submittedName>
        <fullName evidence="1">Uncharacterized protein</fullName>
    </submittedName>
</protein>
<proteinExistence type="predicted"/>
<gene>
    <name evidence="1" type="ORF">FQN60_015454</name>
</gene>
<sequence>MISSVKDVRWTLCRRSSACCPRLSGPMSPSVPSCIAPLPAPRRPACGRTPRQHAVSEASSNVSVCSDERCHFMSEAEILNRGPGRLQSYCRG</sequence>
<name>A0A5J5CLQ6_9PERO</name>
<keyword evidence="2" id="KW-1185">Reference proteome</keyword>
<reference evidence="1 2" key="1">
    <citation type="submission" date="2019-08" db="EMBL/GenBank/DDBJ databases">
        <title>A chromosome-level genome assembly, high-density linkage maps, and genome scans reveal the genomic architecture of hybrid incompatibilities underlying speciation via character displacement in darters (Percidae: Etheostominae).</title>
        <authorList>
            <person name="Moran R.L."/>
            <person name="Catchen J.M."/>
            <person name="Fuller R.C."/>
        </authorList>
    </citation>
    <scope>NUCLEOTIDE SEQUENCE [LARGE SCALE GENOMIC DNA]</scope>
    <source>
        <strain evidence="1">EspeVRDwgs_2016</strain>
        <tissue evidence="1">Muscle</tissue>
    </source>
</reference>